<reference evidence="4" key="1">
    <citation type="journal article" date="2008" name="Nat. Genet.">
        <title>The Pristionchus pacificus genome provides a unique perspective on nematode lifestyle and parasitism.</title>
        <authorList>
            <person name="Dieterich C."/>
            <person name="Clifton S.W."/>
            <person name="Schuster L.N."/>
            <person name="Chinwalla A."/>
            <person name="Delehaunty K."/>
            <person name="Dinkelacker I."/>
            <person name="Fulton L."/>
            <person name="Fulton R."/>
            <person name="Godfrey J."/>
            <person name="Minx P."/>
            <person name="Mitreva M."/>
            <person name="Roeseler W."/>
            <person name="Tian H."/>
            <person name="Witte H."/>
            <person name="Yang S.P."/>
            <person name="Wilson R.K."/>
            <person name="Sommer R.J."/>
        </authorList>
    </citation>
    <scope>NUCLEOTIDE SEQUENCE [LARGE SCALE GENOMIC DNA]</scope>
    <source>
        <strain evidence="4">PS312</strain>
    </source>
</reference>
<dbReference type="EnsemblMetazoa" id="PPA46564.1">
    <property type="protein sequence ID" value="PPA46564.1"/>
    <property type="gene ID" value="WBGene00304343"/>
</dbReference>
<evidence type="ECO:0000313" key="4">
    <source>
        <dbReference type="Proteomes" id="UP000005239"/>
    </source>
</evidence>
<accession>A0A8R1Z8P8</accession>
<feature type="compositionally biased region" description="Polar residues" evidence="1">
    <location>
        <begin position="240"/>
        <end position="265"/>
    </location>
</feature>
<dbReference type="OrthoDB" id="5962185at2759"/>
<feature type="region of interest" description="Disordered" evidence="1">
    <location>
        <begin position="239"/>
        <end position="303"/>
    </location>
</feature>
<protein>
    <recommendedName>
        <fullName evidence="2">PID domain-containing protein</fullName>
    </recommendedName>
</protein>
<gene>
    <name evidence="3" type="primary">WBGene00304343</name>
</gene>
<reference evidence="3" key="2">
    <citation type="submission" date="2022-06" db="UniProtKB">
        <authorList>
            <consortium name="EnsemblMetazoa"/>
        </authorList>
    </citation>
    <scope>IDENTIFICATION</scope>
    <source>
        <strain evidence="3">PS312</strain>
    </source>
</reference>
<dbReference type="Proteomes" id="UP000005239">
    <property type="component" value="Unassembled WGS sequence"/>
</dbReference>
<dbReference type="SMART" id="SM00462">
    <property type="entry name" value="PTB"/>
    <property type="match status" value="1"/>
</dbReference>
<dbReference type="SUPFAM" id="SSF50729">
    <property type="entry name" value="PH domain-like"/>
    <property type="match status" value="1"/>
</dbReference>
<dbReference type="InterPro" id="IPR006020">
    <property type="entry name" value="PTB/PI_dom"/>
</dbReference>
<dbReference type="PANTHER" id="PTHR11232:SF2">
    <property type="entry name" value="FI05246P"/>
    <property type="match status" value="1"/>
</dbReference>
<dbReference type="InterPro" id="IPR051133">
    <property type="entry name" value="Adapter_Engulfment-Domain"/>
</dbReference>
<evidence type="ECO:0000259" key="2">
    <source>
        <dbReference type="SMART" id="SM00462"/>
    </source>
</evidence>
<evidence type="ECO:0000256" key="1">
    <source>
        <dbReference type="SAM" id="MobiDB-lite"/>
    </source>
</evidence>
<dbReference type="Pfam" id="PF14719">
    <property type="entry name" value="PID_2"/>
    <property type="match status" value="1"/>
</dbReference>
<feature type="domain" description="PID" evidence="2">
    <location>
        <begin position="32"/>
        <end position="168"/>
    </location>
</feature>
<name>A0A8R1Z8P8_PRIPA</name>
<evidence type="ECO:0000313" key="3">
    <source>
        <dbReference type="EnsemblMetazoa" id="PPA46564.1"/>
    </source>
</evidence>
<dbReference type="AlphaFoldDB" id="A0A8R1Z8P8"/>
<feature type="region of interest" description="Disordered" evidence="1">
    <location>
        <begin position="192"/>
        <end position="225"/>
    </location>
</feature>
<feature type="compositionally biased region" description="Acidic residues" evidence="1">
    <location>
        <begin position="214"/>
        <end position="223"/>
    </location>
</feature>
<dbReference type="PANTHER" id="PTHR11232">
    <property type="entry name" value="PHOSPHOTYROSINE INTERACTION DOMAIN-CONTAINING FAMILY MEMBER"/>
    <property type="match status" value="1"/>
</dbReference>
<organism evidence="3 4">
    <name type="scientific">Pristionchus pacificus</name>
    <name type="common">Parasitic nematode worm</name>
    <dbReference type="NCBI Taxonomy" id="54126"/>
    <lineage>
        <taxon>Eukaryota</taxon>
        <taxon>Metazoa</taxon>
        <taxon>Ecdysozoa</taxon>
        <taxon>Nematoda</taxon>
        <taxon>Chromadorea</taxon>
        <taxon>Rhabditida</taxon>
        <taxon>Rhabditina</taxon>
        <taxon>Diplogasteromorpha</taxon>
        <taxon>Diplogasteroidea</taxon>
        <taxon>Neodiplogasteridae</taxon>
        <taxon>Pristionchus</taxon>
    </lineage>
</organism>
<sequence length="344" mass="38530">IVAMPSMPSVSSPASFFTLPFRRKKQRYTINHPDEPHTVIYLGNVLTVLAKGEDCVEKPLSLIWKAYCGRQRPDLNMRLEVTNSGLKAETKTQGITEYYAHRITYCAAPEQYPRLFCWVYKHEGKRLRPELRCHAILCKKKGEAAALQEALQNSLHQALQEYRREKMAHQKARASSLTGTCPRRKLMLQTGSLHFRPPVSRSRSAPRLGSIDEVHEEDEELGSDVDSVCYREEPLGDAMSTASSSYAGSDGTSPPSSVHGSTKSANGRLEDRRFCRSVSSEPDSVSEESGYGDESNDNTVTSASQSAIICSRRDRFMHSDSLMYSDEELIILEEELDDLTVTSL</sequence>
<proteinExistence type="predicted"/>
<dbReference type="CDD" id="cd01214">
    <property type="entry name" value="PTB_FAM43A"/>
    <property type="match status" value="1"/>
</dbReference>
<dbReference type="InterPro" id="IPR011993">
    <property type="entry name" value="PH-like_dom_sf"/>
</dbReference>
<dbReference type="Gene3D" id="2.30.29.30">
    <property type="entry name" value="Pleckstrin-homology domain (PH domain)/Phosphotyrosine-binding domain (PTB)"/>
    <property type="match status" value="1"/>
</dbReference>
<keyword evidence="4" id="KW-1185">Reference proteome</keyword>
<feature type="compositionally biased region" description="Low complexity" evidence="1">
    <location>
        <begin position="196"/>
        <end position="207"/>
    </location>
</feature>
<feature type="compositionally biased region" description="Acidic residues" evidence="1">
    <location>
        <begin position="284"/>
        <end position="296"/>
    </location>
</feature>
<dbReference type="InterPro" id="IPR033930">
    <property type="entry name" value="FAM43A/B_PTB"/>
</dbReference>